<reference evidence="1 2" key="1">
    <citation type="submission" date="2018-04" db="EMBL/GenBank/DDBJ databases">
        <authorList>
            <person name="Vogel A."/>
        </authorList>
    </citation>
    <scope>NUCLEOTIDE SEQUENCE [LARGE SCALE GENOMIC DNA]</scope>
</reference>
<protein>
    <submittedName>
        <fullName evidence="1">Uncharacterized protein</fullName>
    </submittedName>
</protein>
<evidence type="ECO:0000313" key="1">
    <source>
        <dbReference type="EMBL" id="VFQ60940.1"/>
    </source>
</evidence>
<proteinExistence type="predicted"/>
<gene>
    <name evidence="1" type="ORF">CCAM_LOCUS2716</name>
</gene>
<keyword evidence="2" id="KW-1185">Reference proteome</keyword>
<dbReference type="EMBL" id="OOIL02000126">
    <property type="protein sequence ID" value="VFQ60940.1"/>
    <property type="molecule type" value="Genomic_DNA"/>
</dbReference>
<organism evidence="1 2">
    <name type="scientific">Cuscuta campestris</name>
    <dbReference type="NCBI Taxonomy" id="132261"/>
    <lineage>
        <taxon>Eukaryota</taxon>
        <taxon>Viridiplantae</taxon>
        <taxon>Streptophyta</taxon>
        <taxon>Embryophyta</taxon>
        <taxon>Tracheophyta</taxon>
        <taxon>Spermatophyta</taxon>
        <taxon>Magnoliopsida</taxon>
        <taxon>eudicotyledons</taxon>
        <taxon>Gunneridae</taxon>
        <taxon>Pentapetalae</taxon>
        <taxon>asterids</taxon>
        <taxon>lamiids</taxon>
        <taxon>Solanales</taxon>
        <taxon>Convolvulaceae</taxon>
        <taxon>Cuscuteae</taxon>
        <taxon>Cuscuta</taxon>
        <taxon>Cuscuta subgen. Grammica</taxon>
        <taxon>Cuscuta sect. Cleistogrammica</taxon>
    </lineage>
</organism>
<dbReference type="Proteomes" id="UP000595140">
    <property type="component" value="Unassembled WGS sequence"/>
</dbReference>
<dbReference type="AlphaFoldDB" id="A0A484K5V8"/>
<accession>A0A484K5V8</accession>
<evidence type="ECO:0000313" key="2">
    <source>
        <dbReference type="Proteomes" id="UP000595140"/>
    </source>
</evidence>
<sequence>MVLANHPNMHVGNPNSDVGIQKPWAGGLFPWLFEGRAYSFELKSWSAVSPSKYIEARGTRVLSLYKHEESSKVIDEIGTFGFESGQYQEHRGLNGIIQRRIQGFEPKAFSLLELHDEELVPLFKGI</sequence>
<name>A0A484K5V8_9ASTE</name>